<name>A0A0L9VK71_PHAAN</name>
<sequence length="142" mass="15868">MMILARRKDGDKEFHGWYGFGCGFWCLRKHESVRWLRRWVAREGNGVFRLMAMGVEGEWETKGGCDSGCSRWICRGGDDLGCMRMMILPGSVESGFLKNEDPLQAVSFSGREYGVAHDAASVLLPMLSVVSAPKPCIYLSPN</sequence>
<accession>A0A0L9VK71</accession>
<dbReference type="EMBL" id="CM003380">
    <property type="protein sequence ID" value="KOM55312.1"/>
    <property type="molecule type" value="Genomic_DNA"/>
</dbReference>
<evidence type="ECO:0000313" key="1">
    <source>
        <dbReference type="EMBL" id="KOM55312.1"/>
    </source>
</evidence>
<protein>
    <submittedName>
        <fullName evidence="1">Uncharacterized protein</fullName>
    </submittedName>
</protein>
<proteinExistence type="predicted"/>
<evidence type="ECO:0000313" key="2">
    <source>
        <dbReference type="Proteomes" id="UP000053144"/>
    </source>
</evidence>
<reference evidence="2" key="1">
    <citation type="journal article" date="2015" name="Proc. Natl. Acad. Sci. U.S.A.">
        <title>Genome sequencing of adzuki bean (Vigna angularis) provides insight into high starch and low fat accumulation and domestication.</title>
        <authorList>
            <person name="Yang K."/>
            <person name="Tian Z."/>
            <person name="Chen C."/>
            <person name="Luo L."/>
            <person name="Zhao B."/>
            <person name="Wang Z."/>
            <person name="Yu L."/>
            <person name="Li Y."/>
            <person name="Sun Y."/>
            <person name="Li W."/>
            <person name="Chen Y."/>
            <person name="Li Y."/>
            <person name="Zhang Y."/>
            <person name="Ai D."/>
            <person name="Zhao J."/>
            <person name="Shang C."/>
            <person name="Ma Y."/>
            <person name="Wu B."/>
            <person name="Wang M."/>
            <person name="Gao L."/>
            <person name="Sun D."/>
            <person name="Zhang P."/>
            <person name="Guo F."/>
            <person name="Wang W."/>
            <person name="Li Y."/>
            <person name="Wang J."/>
            <person name="Varshney R.K."/>
            <person name="Wang J."/>
            <person name="Ling H.Q."/>
            <person name="Wan P."/>
        </authorList>
    </citation>
    <scope>NUCLEOTIDE SEQUENCE</scope>
    <source>
        <strain evidence="2">cv. Jingnong 6</strain>
    </source>
</reference>
<dbReference type="Proteomes" id="UP000053144">
    <property type="component" value="Chromosome 10"/>
</dbReference>
<dbReference type="Gramene" id="KOM55312">
    <property type="protein sequence ID" value="KOM55312"/>
    <property type="gene ID" value="LR48_Vigan10g120400"/>
</dbReference>
<dbReference type="AlphaFoldDB" id="A0A0L9VK71"/>
<gene>
    <name evidence="1" type="ORF">LR48_Vigan10g120400</name>
</gene>
<organism evidence="1 2">
    <name type="scientific">Phaseolus angularis</name>
    <name type="common">Azuki bean</name>
    <name type="synonym">Vigna angularis</name>
    <dbReference type="NCBI Taxonomy" id="3914"/>
    <lineage>
        <taxon>Eukaryota</taxon>
        <taxon>Viridiplantae</taxon>
        <taxon>Streptophyta</taxon>
        <taxon>Embryophyta</taxon>
        <taxon>Tracheophyta</taxon>
        <taxon>Spermatophyta</taxon>
        <taxon>Magnoliopsida</taxon>
        <taxon>eudicotyledons</taxon>
        <taxon>Gunneridae</taxon>
        <taxon>Pentapetalae</taxon>
        <taxon>rosids</taxon>
        <taxon>fabids</taxon>
        <taxon>Fabales</taxon>
        <taxon>Fabaceae</taxon>
        <taxon>Papilionoideae</taxon>
        <taxon>50 kb inversion clade</taxon>
        <taxon>NPAAA clade</taxon>
        <taxon>indigoferoid/millettioid clade</taxon>
        <taxon>Phaseoleae</taxon>
        <taxon>Vigna</taxon>
    </lineage>
</organism>